<dbReference type="NCBIfam" id="TIGR00756">
    <property type="entry name" value="PPR"/>
    <property type="match status" value="1"/>
</dbReference>
<name>A5BGP9_VITVI</name>
<dbReference type="GO" id="GO:0009451">
    <property type="term" value="P:RNA modification"/>
    <property type="evidence" value="ECO:0007669"/>
    <property type="project" value="InterPro"/>
</dbReference>
<protein>
    <recommendedName>
        <fullName evidence="3">Pentatricopeptide repeat-containing protein</fullName>
    </recommendedName>
</protein>
<dbReference type="Pfam" id="PF01535">
    <property type="entry name" value="PPR"/>
    <property type="match status" value="1"/>
</dbReference>
<proteinExistence type="predicted"/>
<dbReference type="EMBL" id="AM458958">
    <property type="protein sequence ID" value="CAN74541.1"/>
    <property type="molecule type" value="Genomic_DNA"/>
</dbReference>
<dbReference type="AlphaFoldDB" id="A5BGP9"/>
<gene>
    <name evidence="2" type="ORF">VITISV_007201</name>
</gene>
<dbReference type="InterPro" id="IPR011990">
    <property type="entry name" value="TPR-like_helical_dom_sf"/>
</dbReference>
<evidence type="ECO:0000256" key="1">
    <source>
        <dbReference type="ARBA" id="ARBA00022737"/>
    </source>
</evidence>
<organism evidence="2">
    <name type="scientific">Vitis vinifera</name>
    <name type="common">Grape</name>
    <dbReference type="NCBI Taxonomy" id="29760"/>
    <lineage>
        <taxon>Eukaryota</taxon>
        <taxon>Viridiplantae</taxon>
        <taxon>Streptophyta</taxon>
        <taxon>Embryophyta</taxon>
        <taxon>Tracheophyta</taxon>
        <taxon>Spermatophyta</taxon>
        <taxon>Magnoliopsida</taxon>
        <taxon>eudicotyledons</taxon>
        <taxon>Gunneridae</taxon>
        <taxon>Pentapetalae</taxon>
        <taxon>rosids</taxon>
        <taxon>Vitales</taxon>
        <taxon>Vitaceae</taxon>
        <taxon>Viteae</taxon>
        <taxon>Vitis</taxon>
    </lineage>
</organism>
<sequence length="224" mass="25995">MGCDSSVSVSNSLIDMYGKCKCVEDAVDIFEMMRGKDIFPWNSIVPVHEECGDHDGTIKLLDRMLGIHGYMIVSGLGKDGKYIDDVLLRMHLMQNHYLQNPLVYVMPLGIQRCFLKLKAQARLDQLNLLDERRLRAVDHVCAYQRKMARAFKKRVKPRPLQRGDLVLRVIRGLLKDPRAKFKPSWSEPYFIRELTLEGATWLMDLDGNQFSEPTNMDQLKRYYV</sequence>
<keyword evidence="1" id="KW-0677">Repeat</keyword>
<evidence type="ECO:0000313" key="2">
    <source>
        <dbReference type="EMBL" id="CAN74541.1"/>
    </source>
</evidence>
<dbReference type="InterPro" id="IPR046960">
    <property type="entry name" value="PPR_At4g14850-like_plant"/>
</dbReference>
<dbReference type="GO" id="GO:0003723">
    <property type="term" value="F:RNA binding"/>
    <property type="evidence" value="ECO:0007669"/>
    <property type="project" value="InterPro"/>
</dbReference>
<dbReference type="Gene3D" id="1.25.40.10">
    <property type="entry name" value="Tetratricopeptide repeat domain"/>
    <property type="match status" value="1"/>
</dbReference>
<evidence type="ECO:0008006" key="3">
    <source>
        <dbReference type="Google" id="ProtNLM"/>
    </source>
</evidence>
<dbReference type="PANTHER" id="PTHR47926">
    <property type="entry name" value="PENTATRICOPEPTIDE REPEAT-CONTAINING PROTEIN"/>
    <property type="match status" value="1"/>
</dbReference>
<reference evidence="2" key="1">
    <citation type="journal article" date="2007" name="PLoS ONE">
        <title>The first genome sequence of an elite grapevine cultivar (Pinot noir Vitis vinifera L.): coping with a highly heterozygous genome.</title>
        <authorList>
            <person name="Velasco R."/>
            <person name="Zharkikh A."/>
            <person name="Troggio M."/>
            <person name="Cartwright D.A."/>
            <person name="Cestaro A."/>
            <person name="Pruss D."/>
            <person name="Pindo M."/>
            <person name="FitzGerald L.M."/>
            <person name="Vezzulli S."/>
            <person name="Reid J."/>
            <person name="Malacarne G."/>
            <person name="Iliev D."/>
            <person name="Coppola G."/>
            <person name="Wardell B."/>
            <person name="Micheletti D."/>
            <person name="Macalma T."/>
            <person name="Facci M."/>
            <person name="Mitchell J.T."/>
            <person name="Perazzolli M."/>
            <person name="Eldredge G."/>
            <person name="Gatto P."/>
            <person name="Oyzerski R."/>
            <person name="Moretto M."/>
            <person name="Gutin N."/>
            <person name="Stefanini M."/>
            <person name="Chen Y."/>
            <person name="Segala C."/>
            <person name="Davenport C."/>
            <person name="Dematte L."/>
            <person name="Mraz A."/>
            <person name="Battilana J."/>
            <person name="Stormo K."/>
            <person name="Costa F."/>
            <person name="Tao Q."/>
            <person name="Si-Ammour A."/>
            <person name="Harkins T."/>
            <person name="Lackey A."/>
            <person name="Perbost C."/>
            <person name="Taillon B."/>
            <person name="Stella A."/>
            <person name="Solovyev V."/>
            <person name="Fawcett J.A."/>
            <person name="Sterck L."/>
            <person name="Vandepoele K."/>
            <person name="Grando S.M."/>
            <person name="Toppo S."/>
            <person name="Moser C."/>
            <person name="Lanchbury J."/>
            <person name="Bogden R."/>
            <person name="Skolnick M."/>
            <person name="Sgaramella V."/>
            <person name="Bhatnagar S.K."/>
            <person name="Fontana P."/>
            <person name="Gutin A."/>
            <person name="Van de Peer Y."/>
            <person name="Salamini F."/>
            <person name="Viola R."/>
        </authorList>
    </citation>
    <scope>NUCLEOTIDE SEQUENCE</scope>
</reference>
<accession>A5BGP9</accession>
<dbReference type="InterPro" id="IPR002885">
    <property type="entry name" value="PPR_rpt"/>
</dbReference>